<keyword evidence="3 5" id="KW-1133">Transmembrane helix</keyword>
<feature type="transmembrane region" description="Helical" evidence="5">
    <location>
        <begin position="359"/>
        <end position="379"/>
    </location>
</feature>
<feature type="transmembrane region" description="Helical" evidence="5">
    <location>
        <begin position="322"/>
        <end position="347"/>
    </location>
</feature>
<dbReference type="PANTHER" id="PTHR23534">
    <property type="entry name" value="MFS PERMEASE"/>
    <property type="match status" value="1"/>
</dbReference>
<evidence type="ECO:0000256" key="1">
    <source>
        <dbReference type="ARBA" id="ARBA00004651"/>
    </source>
</evidence>
<evidence type="ECO:0000259" key="6">
    <source>
        <dbReference type="PROSITE" id="PS50850"/>
    </source>
</evidence>
<comment type="subcellular location">
    <subcellularLocation>
        <location evidence="1">Cell membrane</location>
        <topology evidence="1">Multi-pass membrane protein</topology>
    </subcellularLocation>
</comment>
<keyword evidence="4 5" id="KW-0472">Membrane</keyword>
<name>A0ABV7QDC9_9PSEU</name>
<reference evidence="8" key="1">
    <citation type="journal article" date="2019" name="Int. J. Syst. Evol. Microbiol.">
        <title>The Global Catalogue of Microorganisms (GCM) 10K type strain sequencing project: providing services to taxonomists for standard genome sequencing and annotation.</title>
        <authorList>
            <consortium name="The Broad Institute Genomics Platform"/>
            <consortium name="The Broad Institute Genome Sequencing Center for Infectious Disease"/>
            <person name="Wu L."/>
            <person name="Ma J."/>
        </authorList>
    </citation>
    <scope>NUCLEOTIDE SEQUENCE [LARGE SCALE GENOMIC DNA]</scope>
    <source>
        <strain evidence="8">CGMCC 4.7682</strain>
    </source>
</reference>
<evidence type="ECO:0000256" key="2">
    <source>
        <dbReference type="ARBA" id="ARBA00022692"/>
    </source>
</evidence>
<dbReference type="Pfam" id="PF07690">
    <property type="entry name" value="MFS_1"/>
    <property type="match status" value="1"/>
</dbReference>
<feature type="transmembrane region" description="Helical" evidence="5">
    <location>
        <begin position="178"/>
        <end position="196"/>
    </location>
</feature>
<feature type="transmembrane region" description="Helical" evidence="5">
    <location>
        <begin position="385"/>
        <end position="405"/>
    </location>
</feature>
<dbReference type="EMBL" id="JBHRWI010000005">
    <property type="protein sequence ID" value="MFC3509558.1"/>
    <property type="molecule type" value="Genomic_DNA"/>
</dbReference>
<dbReference type="PROSITE" id="PS50850">
    <property type="entry name" value="MFS"/>
    <property type="match status" value="1"/>
</dbReference>
<keyword evidence="8" id="KW-1185">Reference proteome</keyword>
<proteinExistence type="predicted"/>
<dbReference type="SUPFAM" id="SSF103473">
    <property type="entry name" value="MFS general substrate transporter"/>
    <property type="match status" value="1"/>
</dbReference>
<feature type="transmembrane region" description="Helical" evidence="5">
    <location>
        <begin position="236"/>
        <end position="257"/>
    </location>
</feature>
<feature type="transmembrane region" description="Helical" evidence="5">
    <location>
        <begin position="263"/>
        <end position="285"/>
    </location>
</feature>
<evidence type="ECO:0000313" key="8">
    <source>
        <dbReference type="Proteomes" id="UP001595764"/>
    </source>
</evidence>
<evidence type="ECO:0000313" key="7">
    <source>
        <dbReference type="EMBL" id="MFC3509558.1"/>
    </source>
</evidence>
<feature type="transmembrane region" description="Helical" evidence="5">
    <location>
        <begin position="297"/>
        <end position="316"/>
    </location>
</feature>
<keyword evidence="2 5" id="KW-0812">Transmembrane</keyword>
<dbReference type="PANTHER" id="PTHR23534:SF1">
    <property type="entry name" value="MAJOR FACILITATOR SUPERFAMILY PROTEIN"/>
    <property type="match status" value="1"/>
</dbReference>
<dbReference type="Proteomes" id="UP001595764">
    <property type="component" value="Unassembled WGS sequence"/>
</dbReference>
<dbReference type="RefSeq" id="WP_377871974.1">
    <property type="nucleotide sequence ID" value="NZ_JBHMAY010000035.1"/>
</dbReference>
<feature type="transmembrane region" description="Helical" evidence="5">
    <location>
        <begin position="107"/>
        <end position="128"/>
    </location>
</feature>
<evidence type="ECO:0000256" key="4">
    <source>
        <dbReference type="ARBA" id="ARBA00023136"/>
    </source>
</evidence>
<comment type="caution">
    <text evidence="7">The sequence shown here is derived from an EMBL/GenBank/DDBJ whole genome shotgun (WGS) entry which is preliminary data.</text>
</comment>
<feature type="transmembrane region" description="Helical" evidence="5">
    <location>
        <begin position="46"/>
        <end position="69"/>
    </location>
</feature>
<feature type="transmembrane region" description="Helical" evidence="5">
    <location>
        <begin position="81"/>
        <end position="101"/>
    </location>
</feature>
<dbReference type="InterPro" id="IPR020846">
    <property type="entry name" value="MFS_dom"/>
</dbReference>
<evidence type="ECO:0000256" key="3">
    <source>
        <dbReference type="ARBA" id="ARBA00022989"/>
    </source>
</evidence>
<gene>
    <name evidence="7" type="ORF">ACFORO_05235</name>
</gene>
<dbReference type="Gene3D" id="1.20.1250.20">
    <property type="entry name" value="MFS general substrate transporter like domains"/>
    <property type="match status" value="2"/>
</dbReference>
<accession>A0ABV7QDC9</accession>
<protein>
    <submittedName>
        <fullName evidence="7">MFS transporter</fullName>
    </submittedName>
</protein>
<sequence>MVTVVDVRAVQRRTIRVLIGAQMVFAVVMAMASPVAALLAQQITGSAGLAGLAQVATVAGGMLASVPLAEFTARRGRRLGVAAGYLVGAVGAAAVVLGGVVASYPLLFAGALLTGTAVAAGLQARFAATDLVEPERRGRAIGTVVWASTIGGVVGPSLAGPSDSASALLGLPQFTGPFLVIGAGLVLTAAATFVWLRPDPLLLARSLRGETHDPRGQGVMRTARALAGNPAARRSLVAIAVVHAVMVSVMNMASLHLHHGGSTLRVVGFAISVHLAGMFLLAPVFGWLSDRIGGRRVLALGLLLLLASAAVLQSTSGHDTGLVMGGLLLLGLGWSAGFVAGSSLLTASVDEELRPRAQGFSDLLMQAAAAAGGLLAGSVVEFWGYPWLARISAVPVALVAIWYLLAARRGTARA</sequence>
<feature type="domain" description="Major facilitator superfamily (MFS) profile" evidence="6">
    <location>
        <begin position="1"/>
        <end position="409"/>
    </location>
</feature>
<dbReference type="InterPro" id="IPR011701">
    <property type="entry name" value="MFS"/>
</dbReference>
<dbReference type="InterPro" id="IPR036259">
    <property type="entry name" value="MFS_trans_sf"/>
</dbReference>
<feature type="transmembrane region" description="Helical" evidence="5">
    <location>
        <begin position="17"/>
        <end position="40"/>
    </location>
</feature>
<organism evidence="7 8">
    <name type="scientific">Amycolatopsis halotolerans</name>
    <dbReference type="NCBI Taxonomy" id="330083"/>
    <lineage>
        <taxon>Bacteria</taxon>
        <taxon>Bacillati</taxon>
        <taxon>Actinomycetota</taxon>
        <taxon>Actinomycetes</taxon>
        <taxon>Pseudonocardiales</taxon>
        <taxon>Pseudonocardiaceae</taxon>
        <taxon>Amycolatopsis</taxon>
    </lineage>
</organism>
<feature type="transmembrane region" description="Helical" evidence="5">
    <location>
        <begin position="140"/>
        <end position="158"/>
    </location>
</feature>
<evidence type="ECO:0000256" key="5">
    <source>
        <dbReference type="SAM" id="Phobius"/>
    </source>
</evidence>